<accession>Q10IL7</accession>
<dbReference type="InterPro" id="IPR001584">
    <property type="entry name" value="Integrase_cat-core"/>
</dbReference>
<evidence type="ECO:0000313" key="5">
    <source>
        <dbReference type="EMBL" id="ABF96972.1"/>
    </source>
</evidence>
<feature type="region of interest" description="Disordered" evidence="3">
    <location>
        <begin position="382"/>
        <end position="444"/>
    </location>
</feature>
<feature type="region of interest" description="Disordered" evidence="3">
    <location>
        <begin position="1"/>
        <end position="63"/>
    </location>
</feature>
<name>Q10IL7_ORYSJ</name>
<dbReference type="GO" id="GO:0015074">
    <property type="term" value="P:DNA integration"/>
    <property type="evidence" value="ECO:0007669"/>
    <property type="project" value="InterPro"/>
</dbReference>
<reference evidence="5" key="2">
    <citation type="submission" date="2006-06" db="EMBL/GenBank/DDBJ databases">
        <authorList>
            <person name="Buell R."/>
            <person name="Wing R.A."/>
            <person name="McCombie W.A."/>
            <person name="Ouyang S."/>
        </authorList>
    </citation>
    <scope>NUCLEOTIDE SEQUENCE</scope>
</reference>
<evidence type="ECO:0000256" key="3">
    <source>
        <dbReference type="SAM" id="MobiDB-lite"/>
    </source>
</evidence>
<dbReference type="Pfam" id="PF25597">
    <property type="entry name" value="SH3_retrovirus"/>
    <property type="match status" value="1"/>
</dbReference>
<feature type="compositionally biased region" description="Low complexity" evidence="3">
    <location>
        <begin position="406"/>
        <end position="416"/>
    </location>
</feature>
<feature type="region of interest" description="Disordered" evidence="3">
    <location>
        <begin position="79"/>
        <end position="140"/>
    </location>
</feature>
<dbReference type="Pfam" id="PF07727">
    <property type="entry name" value="RVT_2"/>
    <property type="match status" value="1"/>
</dbReference>
<dbReference type="GO" id="GO:0046872">
    <property type="term" value="F:metal ion binding"/>
    <property type="evidence" value="ECO:0007669"/>
    <property type="project" value="UniProtKB-KW"/>
</dbReference>
<keyword evidence="2" id="KW-0378">Hydrolase</keyword>
<feature type="compositionally biased region" description="Basic and acidic residues" evidence="3">
    <location>
        <begin position="110"/>
        <end position="128"/>
    </location>
</feature>
<organism evidence="5">
    <name type="scientific">Oryza sativa subsp. japonica</name>
    <name type="common">Rice</name>
    <dbReference type="NCBI Taxonomy" id="39947"/>
    <lineage>
        <taxon>Eukaryota</taxon>
        <taxon>Viridiplantae</taxon>
        <taxon>Streptophyta</taxon>
        <taxon>Embryophyta</taxon>
        <taxon>Tracheophyta</taxon>
        <taxon>Spermatophyta</taxon>
        <taxon>Magnoliopsida</taxon>
        <taxon>Liliopsida</taxon>
        <taxon>Poales</taxon>
        <taxon>Poaceae</taxon>
        <taxon>BOP clade</taxon>
        <taxon>Oryzoideae</taxon>
        <taxon>Oryzeae</taxon>
        <taxon>Oryzinae</taxon>
        <taxon>Oryza</taxon>
        <taxon>Oryza sativa</taxon>
    </lineage>
</organism>
<evidence type="ECO:0000256" key="2">
    <source>
        <dbReference type="ARBA" id="ARBA00022801"/>
    </source>
</evidence>
<dbReference type="InterPro" id="IPR012337">
    <property type="entry name" value="RNaseH-like_sf"/>
</dbReference>
<proteinExistence type="predicted"/>
<dbReference type="SUPFAM" id="SSF56672">
    <property type="entry name" value="DNA/RNA polymerases"/>
    <property type="match status" value="1"/>
</dbReference>
<dbReference type="InterPro" id="IPR057670">
    <property type="entry name" value="SH3_retrovirus"/>
</dbReference>
<protein>
    <submittedName>
        <fullName evidence="5">Retrotransposon protein, putative, unclassified</fullName>
    </submittedName>
</protein>
<dbReference type="PROSITE" id="PS50994">
    <property type="entry name" value="INTEGRASE"/>
    <property type="match status" value="1"/>
</dbReference>
<dbReference type="Pfam" id="PF00665">
    <property type="entry name" value="rve"/>
    <property type="match status" value="1"/>
</dbReference>
<dbReference type="EMBL" id="DP000009">
    <property type="protein sequence ID" value="ABF96972.1"/>
    <property type="molecule type" value="Genomic_DNA"/>
</dbReference>
<dbReference type="GO" id="GO:0016787">
    <property type="term" value="F:hydrolase activity"/>
    <property type="evidence" value="ECO:0007669"/>
    <property type="project" value="UniProtKB-KW"/>
</dbReference>
<dbReference type="SUPFAM" id="SSF53098">
    <property type="entry name" value="Ribonuclease H-like"/>
    <property type="match status" value="1"/>
</dbReference>
<feature type="domain" description="Integrase catalytic" evidence="4">
    <location>
        <begin position="133"/>
        <end position="296"/>
    </location>
</feature>
<dbReference type="PANTHER" id="PTHR42648:SF21">
    <property type="entry name" value="CYSTEINE-RICH RLK (RECEPTOR-LIKE PROTEIN KINASE) 8"/>
    <property type="match status" value="1"/>
</dbReference>
<feature type="compositionally biased region" description="Basic and acidic residues" evidence="3">
    <location>
        <begin position="43"/>
        <end position="57"/>
    </location>
</feature>
<dbReference type="InterPro" id="IPR039537">
    <property type="entry name" value="Retrotran_Ty1/copia-like"/>
</dbReference>
<dbReference type="Gene3D" id="3.30.420.10">
    <property type="entry name" value="Ribonuclease H-like superfamily/Ribonuclease H"/>
    <property type="match status" value="1"/>
</dbReference>
<sequence length="900" mass="101761">MLVKVVVQRGDEPTRRNGWLARRRRSGELRATPQPGRRRGWRYRTDRGGSDVGRRSGEAAGMAGAGGVVATPLVVGEDASPVISPRNGGETGKEEAAATPGEVTAQPEGARARREVRLEVAGAEEREGRRRKRSSGGHRAKRRDVTAYISIGGNKYGFVIVDDFSRFTWVYFLHDKSEAQDVFKRFTKQAQNLYDLTIKRVQSDNGGEFKKTQVEEFLDEEGIKHEFSAPYDPPQNGIVERKNRTLIEAARAILDEYKTSDVFWAEAVSTACHAINRLYLHKILKKTSYELLSGKKPNVSYFRVFGSKCFILSKRPRLSKFSPKVDEGFLLGYDSNAHAYRVFNKTSDIVEVTRDVTFDESNGSQGVQVVVHVVGDVDPSQAIGTKAIGDIRPVETQDDQEDRDQPPSSTSNSPTSAVSAEPEVPGPIDRNFRTSPGPEVLGSTVRNLRTSGNEYVPTAQAQVSPVHHPRIHHTVQRDHPVDNIHGDIRKVVTTRSRVASFCQHFSFVFSLEPTRVEDALSDPDWVMAMQEELNKFTRNQVWTLVERPKQNVIGTKWIFHNKQDEHRVVVWNKARLVAQGFTQVEGLNFGETFAPVAHLESIRILLAYAAHHDFRLFQMDVKSAFLNGPISELVYVEQPPGFEDPKLTNHVYKLHKALYRLKQAPRAWYECLRDFRLKNGFEIGKGDTTLFTKKIKSDLFICQIYVDDIIFGSTNASFCEEFSSIMTKRFEMSMMDELTFFLGLQVKQAQEGTCISQTKYVKDILKKFEMEDAKPIRTPMPINGHLDLNDNGKCVDQKVYRSMIGSLLYLCASRPDIMLSVCMCARFQAEPKECHLIAVKRILRYLVHTPNLGLWYPKGCDFELLGYSDSDYARCKVDRKSTTGTCQFLGRSLVSWSSKK</sequence>
<keyword evidence="1" id="KW-0479">Metal-binding</keyword>
<dbReference type="InterPro" id="IPR013103">
    <property type="entry name" value="RVT_2"/>
</dbReference>
<evidence type="ECO:0000259" key="4">
    <source>
        <dbReference type="PROSITE" id="PS50994"/>
    </source>
</evidence>
<reference evidence="5" key="1">
    <citation type="journal article" date="2005" name="Genome Res.">
        <title>Sequence, annotation, and analysis of synteny between rice chromosome 3 and diverged grass species.</title>
        <authorList>
            <consortium name="Rice Chromosome 3 Sequencing Consortium"/>
            <person name="Buell C.R."/>
            <person name="Yuan Q."/>
            <person name="Ouyang S."/>
            <person name="Liu J."/>
            <person name="Zhu W."/>
            <person name="Wang A."/>
            <person name="Maiti R."/>
            <person name="Haas B."/>
            <person name="Wortman J."/>
            <person name="Pertea M."/>
            <person name="Jones K.M."/>
            <person name="Kim M."/>
            <person name="Overton L."/>
            <person name="Tsitrin T."/>
            <person name="Fadrosh D."/>
            <person name="Bera J."/>
            <person name="Weaver B."/>
            <person name="Jin S."/>
            <person name="Johri S."/>
            <person name="Reardon M."/>
            <person name="Webb K."/>
            <person name="Hill J."/>
            <person name="Moffat K."/>
            <person name="Tallon L."/>
            <person name="Van Aken S."/>
            <person name="Lewis M."/>
            <person name="Utterback T."/>
            <person name="Feldblyum T."/>
            <person name="Zismann V."/>
            <person name="Iobst S."/>
            <person name="Hsiao J."/>
            <person name="de Vazeille A.R."/>
            <person name="Salzberg S.L."/>
            <person name="White O."/>
            <person name="Fraser C."/>
            <person name="Yu Y."/>
            <person name="Kim H."/>
            <person name="Rambo T."/>
            <person name="Currie J."/>
            <person name="Collura K."/>
            <person name="Kernodle-Thompson S."/>
            <person name="Wei F."/>
            <person name="Kudrna K."/>
            <person name="Ammiraju J.S."/>
            <person name="Luo M."/>
            <person name="Goicoechea J.L."/>
            <person name="Wing R.A."/>
            <person name="Henry D."/>
            <person name="Oates R."/>
            <person name="Palmer M."/>
            <person name="Pries G."/>
            <person name="Saski C."/>
            <person name="Simmons J."/>
            <person name="Soderlund C."/>
            <person name="Nelson W."/>
            <person name="de la Bastide M."/>
            <person name="Spiegel L."/>
            <person name="Nascimento L."/>
            <person name="Huang E."/>
            <person name="Preston R."/>
            <person name="Zutavern T."/>
            <person name="Palmer L."/>
            <person name="O'Shaughnessy A."/>
            <person name="Dike S."/>
            <person name="McCombie W.R."/>
            <person name="Minx P."/>
            <person name="Cordum H."/>
            <person name="Wilson R."/>
            <person name="Jin W."/>
            <person name="Lee H.R."/>
            <person name="Jiang J."/>
            <person name="Jackson S."/>
        </authorList>
    </citation>
    <scope>NUCLEOTIDE SEQUENCE [LARGE SCALE GENOMIC DNA]</scope>
</reference>
<dbReference type="InterPro" id="IPR043502">
    <property type="entry name" value="DNA/RNA_pol_sf"/>
</dbReference>
<dbReference type="AlphaFoldDB" id="Q10IL7"/>
<dbReference type="PANTHER" id="PTHR42648">
    <property type="entry name" value="TRANSPOSASE, PUTATIVE-RELATED"/>
    <property type="match status" value="1"/>
</dbReference>
<dbReference type="GO" id="GO:0003676">
    <property type="term" value="F:nucleic acid binding"/>
    <property type="evidence" value="ECO:0007669"/>
    <property type="project" value="InterPro"/>
</dbReference>
<gene>
    <name evidence="5" type="ordered locus">LOC_Os03g33819</name>
</gene>
<evidence type="ECO:0000256" key="1">
    <source>
        <dbReference type="ARBA" id="ARBA00022723"/>
    </source>
</evidence>
<feature type="compositionally biased region" description="Basic residues" evidence="3">
    <location>
        <begin position="129"/>
        <end position="140"/>
    </location>
</feature>
<dbReference type="InterPro" id="IPR036397">
    <property type="entry name" value="RNaseH_sf"/>
</dbReference>